<dbReference type="InterPro" id="IPR046960">
    <property type="entry name" value="PPR_At4g14850-like_plant"/>
</dbReference>
<accession>A0AAN7LDE0</accession>
<feature type="repeat" description="PPR" evidence="2">
    <location>
        <begin position="107"/>
        <end position="137"/>
    </location>
</feature>
<dbReference type="GO" id="GO:0003723">
    <property type="term" value="F:RNA binding"/>
    <property type="evidence" value="ECO:0007669"/>
    <property type="project" value="InterPro"/>
</dbReference>
<dbReference type="Gene3D" id="1.25.40.10">
    <property type="entry name" value="Tetratricopeptide repeat domain"/>
    <property type="match status" value="2"/>
</dbReference>
<dbReference type="GO" id="GO:0009451">
    <property type="term" value="P:RNA modification"/>
    <property type="evidence" value="ECO:0007669"/>
    <property type="project" value="InterPro"/>
</dbReference>
<comment type="caution">
    <text evidence="3">The sequence shown here is derived from an EMBL/GenBank/DDBJ whole genome shotgun (WGS) entry which is preliminary data.</text>
</comment>
<gene>
    <name evidence="3" type="ORF">SAY86_006968</name>
</gene>
<dbReference type="Pfam" id="PF13041">
    <property type="entry name" value="PPR_2"/>
    <property type="match status" value="2"/>
</dbReference>
<keyword evidence="4" id="KW-1185">Reference proteome</keyword>
<evidence type="ECO:0000313" key="3">
    <source>
        <dbReference type="EMBL" id="KAK4779440.1"/>
    </source>
</evidence>
<dbReference type="FunFam" id="1.25.40.10:FF:000090">
    <property type="entry name" value="Pentatricopeptide repeat-containing protein, chloroplastic"/>
    <property type="match status" value="1"/>
</dbReference>
<dbReference type="InterPro" id="IPR011990">
    <property type="entry name" value="TPR-like_helical_dom_sf"/>
</dbReference>
<organism evidence="3 4">
    <name type="scientific">Trapa natans</name>
    <name type="common">Water chestnut</name>
    <dbReference type="NCBI Taxonomy" id="22666"/>
    <lineage>
        <taxon>Eukaryota</taxon>
        <taxon>Viridiplantae</taxon>
        <taxon>Streptophyta</taxon>
        <taxon>Embryophyta</taxon>
        <taxon>Tracheophyta</taxon>
        <taxon>Spermatophyta</taxon>
        <taxon>Magnoliopsida</taxon>
        <taxon>eudicotyledons</taxon>
        <taxon>Gunneridae</taxon>
        <taxon>Pentapetalae</taxon>
        <taxon>rosids</taxon>
        <taxon>malvids</taxon>
        <taxon>Myrtales</taxon>
        <taxon>Lythraceae</taxon>
        <taxon>Trapa</taxon>
    </lineage>
</organism>
<dbReference type="AlphaFoldDB" id="A0AAN7LDE0"/>
<dbReference type="InterPro" id="IPR046848">
    <property type="entry name" value="E_motif"/>
</dbReference>
<dbReference type="Proteomes" id="UP001346149">
    <property type="component" value="Unassembled WGS sequence"/>
</dbReference>
<evidence type="ECO:0008006" key="5">
    <source>
        <dbReference type="Google" id="ProtNLM"/>
    </source>
</evidence>
<name>A0AAN7LDE0_TRANT</name>
<evidence type="ECO:0000256" key="2">
    <source>
        <dbReference type="PROSITE-ProRule" id="PRU00708"/>
    </source>
</evidence>
<evidence type="ECO:0000313" key="4">
    <source>
        <dbReference type="Proteomes" id="UP001346149"/>
    </source>
</evidence>
<dbReference type="PROSITE" id="PS51375">
    <property type="entry name" value="PPR"/>
    <property type="match status" value="3"/>
</dbReference>
<dbReference type="InterPro" id="IPR002885">
    <property type="entry name" value="PPR_rpt"/>
</dbReference>
<feature type="repeat" description="PPR" evidence="2">
    <location>
        <begin position="239"/>
        <end position="273"/>
    </location>
</feature>
<dbReference type="PANTHER" id="PTHR47926:SF357">
    <property type="entry name" value="PENTATRICOPEPTIDE REPEAT-CONTAINING PROTEIN"/>
    <property type="match status" value="1"/>
</dbReference>
<keyword evidence="1" id="KW-0677">Repeat</keyword>
<dbReference type="Pfam" id="PF20431">
    <property type="entry name" value="E_motif"/>
    <property type="match status" value="1"/>
</dbReference>
<dbReference type="PANTHER" id="PTHR47926">
    <property type="entry name" value="PENTATRICOPEPTIDE REPEAT-CONTAINING PROTEIN"/>
    <property type="match status" value="1"/>
</dbReference>
<dbReference type="EMBL" id="JAXQNO010000017">
    <property type="protein sequence ID" value="KAK4779440.1"/>
    <property type="molecule type" value="Genomic_DNA"/>
</dbReference>
<protein>
    <recommendedName>
        <fullName evidence="5">Pentatricopeptide repeat-containing protein</fullName>
    </recommendedName>
</protein>
<feature type="repeat" description="PPR" evidence="2">
    <location>
        <begin position="138"/>
        <end position="172"/>
    </location>
</feature>
<sequence>MDAILAPPQSTQLPCIWMLEYMAVKQMHLGPLISCSMNYLRRTLFPHRPYSAALRCLTGTMRQLHACTAKMGLNSHVFVGSVLLHSYAKLSTIDDAQRALADTNHPNVVCYTTLVCGYLKRGMFCDAISVFQEMPEKNIVSWNAMIGGCSQMGCNEEAVNFFIEMMREGWVPNKDSFPCAISAAANIAGLGMGRSFHACLIKCLGKPDLYSGNSLISFYTKCGSMEDGLLVFDKLTERNVVSFNAVICGLGQNGKAKEAIEFFGNMQSAGFKPNSVTCLSLLWACNHAGLVNEGYSYFNKWRMEEPPDFLEPEHFACMVDMLSRHGQFIEAKRFITNLPFNPGIGFWKAVLGGCQIHSNFELGELSAINILALDPTDVSSYVMLSNAHSAAGRWDRVSSVRKEIKMRGMVRVPGCSWIEVNSRLNVFVTSDRNHDQKEEIYMIIGVFLVHLKEMEAPNPLLELISH</sequence>
<dbReference type="NCBIfam" id="TIGR00756">
    <property type="entry name" value="PPR"/>
    <property type="match status" value="3"/>
</dbReference>
<evidence type="ECO:0000256" key="1">
    <source>
        <dbReference type="ARBA" id="ARBA00022737"/>
    </source>
</evidence>
<reference evidence="3 4" key="1">
    <citation type="journal article" date="2023" name="Hortic Res">
        <title>Pangenome of water caltrop reveals structural variations and asymmetric subgenome divergence after allopolyploidization.</title>
        <authorList>
            <person name="Zhang X."/>
            <person name="Chen Y."/>
            <person name="Wang L."/>
            <person name="Yuan Y."/>
            <person name="Fang M."/>
            <person name="Shi L."/>
            <person name="Lu R."/>
            <person name="Comes H.P."/>
            <person name="Ma Y."/>
            <person name="Chen Y."/>
            <person name="Huang G."/>
            <person name="Zhou Y."/>
            <person name="Zheng Z."/>
            <person name="Qiu Y."/>
        </authorList>
    </citation>
    <scope>NUCLEOTIDE SEQUENCE [LARGE SCALE GENOMIC DNA]</scope>
    <source>
        <strain evidence="3">F231</strain>
    </source>
</reference>
<proteinExistence type="predicted"/>
<dbReference type="Pfam" id="PF12854">
    <property type="entry name" value="PPR_1"/>
    <property type="match status" value="1"/>
</dbReference>